<dbReference type="SUPFAM" id="SSF143422">
    <property type="entry name" value="Transposase IS200-like"/>
    <property type="match status" value="1"/>
</dbReference>
<feature type="domain" description="Transposase IS200-like" evidence="2">
    <location>
        <begin position="27"/>
        <end position="187"/>
    </location>
</feature>
<reference evidence="3" key="1">
    <citation type="submission" date="2022-09" db="EMBL/GenBank/DDBJ databases">
        <title>Tahibacter sp. nov., isolated from a fresh water.</title>
        <authorList>
            <person name="Baek J.H."/>
            <person name="Lee J.K."/>
            <person name="Kim J.M."/>
            <person name="Jeon C.O."/>
        </authorList>
    </citation>
    <scope>NUCLEOTIDE SEQUENCE</scope>
    <source>
        <strain evidence="3">W38</strain>
    </source>
</reference>
<gene>
    <name evidence="3" type="ORF">N4264_13810</name>
</gene>
<evidence type="ECO:0000313" key="3">
    <source>
        <dbReference type="EMBL" id="UXI65839.1"/>
    </source>
</evidence>
<evidence type="ECO:0000313" key="4">
    <source>
        <dbReference type="Proteomes" id="UP001064632"/>
    </source>
</evidence>
<evidence type="ECO:0000259" key="2">
    <source>
        <dbReference type="SMART" id="SM01321"/>
    </source>
</evidence>
<sequence length="333" mass="37118">MSTPRHLMVPPGVAGDYHCISRCVRNAFLCGKDRLSGRVLDHRKQWIEDRIYALAEIFAIGIHAYAVMSNHVHVVAHVAPEVAMKWSAVEVARRWVALCPVRRGNEIDENGCAERVVHIAADAGRVALYRERLCALPWFMRFLNEPIARRANREDACRGRFWEGRYHCQALLDDAALLACMAYVDLNPIRAGIAKDLSSSSHTSVRRRLRHISSQQLLGPVAGEVDRMLPMRAIEYIRLVDWTGRQRRAGKRGAISQSVPLVLGSLGMTPEGWLAEAFTIGSRYWRAVGSVQALMSKARELGQQWLKGGGQHQRGQRFLPAGAPSHPPLGGSP</sequence>
<dbReference type="PANTHER" id="PTHR34322:SF2">
    <property type="entry name" value="TRANSPOSASE IS200-LIKE DOMAIN-CONTAINING PROTEIN"/>
    <property type="match status" value="1"/>
</dbReference>
<protein>
    <submittedName>
        <fullName evidence="3">Transposase</fullName>
    </submittedName>
</protein>
<dbReference type="SMART" id="SM01321">
    <property type="entry name" value="Y1_Tnp"/>
    <property type="match status" value="1"/>
</dbReference>
<name>A0ABY6B772_9GAMM</name>
<dbReference type="Proteomes" id="UP001064632">
    <property type="component" value="Chromosome"/>
</dbReference>
<dbReference type="PANTHER" id="PTHR34322">
    <property type="entry name" value="TRANSPOSASE, Y1_TNP DOMAIN-CONTAINING"/>
    <property type="match status" value="1"/>
</dbReference>
<proteinExistence type="predicted"/>
<organism evidence="3 4">
    <name type="scientific">Tahibacter amnicola</name>
    <dbReference type="NCBI Taxonomy" id="2976241"/>
    <lineage>
        <taxon>Bacteria</taxon>
        <taxon>Pseudomonadati</taxon>
        <taxon>Pseudomonadota</taxon>
        <taxon>Gammaproteobacteria</taxon>
        <taxon>Lysobacterales</taxon>
        <taxon>Rhodanobacteraceae</taxon>
        <taxon>Tahibacter</taxon>
    </lineage>
</organism>
<dbReference type="InterPro" id="IPR036515">
    <property type="entry name" value="Transposase_17_sf"/>
</dbReference>
<dbReference type="RefSeq" id="WP_261692835.1">
    <property type="nucleotide sequence ID" value="NZ_CP104694.1"/>
</dbReference>
<evidence type="ECO:0000256" key="1">
    <source>
        <dbReference type="SAM" id="MobiDB-lite"/>
    </source>
</evidence>
<dbReference type="InterPro" id="IPR002686">
    <property type="entry name" value="Transposase_17"/>
</dbReference>
<keyword evidence="4" id="KW-1185">Reference proteome</keyword>
<accession>A0ABY6B772</accession>
<dbReference type="EMBL" id="CP104694">
    <property type="protein sequence ID" value="UXI65839.1"/>
    <property type="molecule type" value="Genomic_DNA"/>
</dbReference>
<dbReference type="Gene3D" id="3.30.70.1290">
    <property type="entry name" value="Transposase IS200-like"/>
    <property type="match status" value="1"/>
</dbReference>
<feature type="region of interest" description="Disordered" evidence="1">
    <location>
        <begin position="307"/>
        <end position="333"/>
    </location>
</feature>